<keyword evidence="2" id="KW-0067">ATP-binding</keyword>
<feature type="domain" description="AAA+ ATPase" evidence="1">
    <location>
        <begin position="427"/>
        <end position="651"/>
    </location>
</feature>
<dbReference type="Pfam" id="PF08751">
    <property type="entry name" value="TrwC"/>
    <property type="match status" value="1"/>
</dbReference>
<dbReference type="Proteomes" id="UP000680038">
    <property type="component" value="Unassembled WGS sequence"/>
</dbReference>
<keyword evidence="2" id="KW-0378">Hydrolase</keyword>
<dbReference type="RefSeq" id="WP_229252912.1">
    <property type="nucleotide sequence ID" value="NZ_CAJRAF010000002.1"/>
</dbReference>
<comment type="caution">
    <text evidence="2">The sequence shown here is derived from an EMBL/GenBank/DDBJ whole genome shotgun (WGS) entry which is preliminary data.</text>
</comment>
<dbReference type="NCBIfam" id="NF041492">
    <property type="entry name" value="MobF"/>
    <property type="match status" value="1"/>
</dbReference>
<dbReference type="SUPFAM" id="SSF52540">
    <property type="entry name" value="P-loop containing nucleoside triphosphate hydrolases"/>
    <property type="match status" value="2"/>
</dbReference>
<dbReference type="SUPFAM" id="SSF55464">
    <property type="entry name" value="Origin of replication-binding domain, RBD-like"/>
    <property type="match status" value="1"/>
</dbReference>
<organism evidence="2 3">
    <name type="scientific">Dyadobacter helix</name>
    <dbReference type="NCBI Taxonomy" id="2822344"/>
    <lineage>
        <taxon>Bacteria</taxon>
        <taxon>Pseudomonadati</taxon>
        <taxon>Bacteroidota</taxon>
        <taxon>Cytophagia</taxon>
        <taxon>Cytophagales</taxon>
        <taxon>Spirosomataceae</taxon>
        <taxon>Dyadobacter</taxon>
    </lineage>
</organism>
<dbReference type="InterPro" id="IPR027785">
    <property type="entry name" value="UvrD-like_helicase_C"/>
</dbReference>
<keyword evidence="2" id="KW-0547">Nucleotide-binding</keyword>
<gene>
    <name evidence="2" type="primary">recD2_2</name>
    <name evidence="2" type="ORF">DYBT9275_04895</name>
</gene>
<dbReference type="Gene3D" id="2.30.30.940">
    <property type="match status" value="1"/>
</dbReference>
<dbReference type="CDD" id="cd18809">
    <property type="entry name" value="SF1_C_RecD"/>
    <property type="match status" value="1"/>
</dbReference>
<dbReference type="GO" id="GO:0003678">
    <property type="term" value="F:DNA helicase activity"/>
    <property type="evidence" value="ECO:0007669"/>
    <property type="project" value="UniProtKB-EC"/>
</dbReference>
<evidence type="ECO:0000313" key="3">
    <source>
        <dbReference type="Proteomes" id="UP000680038"/>
    </source>
</evidence>
<dbReference type="InterPro" id="IPR027417">
    <property type="entry name" value="P-loop_NTPase"/>
</dbReference>
<dbReference type="EMBL" id="CAJRAF010000002">
    <property type="protein sequence ID" value="CAG5011159.1"/>
    <property type="molecule type" value="Genomic_DNA"/>
</dbReference>
<dbReference type="InterPro" id="IPR014862">
    <property type="entry name" value="TrwC"/>
</dbReference>
<sequence>MIRMIQSSHADHAKSYFTQALSKADYYIDGQELTGKIRGKLAERLEINGDVSHEVFSALCDNINPATGKPLTPRSRQERTVGYDINFHCPKSVSILHALSEDNHILDAFQDCVTQTMQDIEADMKTRVRKDGVYDERLTGEMLYADFIHQTARPTDGSPPDPHLHAHCFVFNATWDGVEEKVKAAQFRDIKRDMPYYQARMEKRLSDSLIGLGYGTRLSEKSFELDGVPPRVIDLFSKRTDEIGRVAKEKGITDAKELDSLGSRTRSKKQKGLTMEELRDHWRGQIRDLGPDESGEGQKAVRFAPERQREVSIPQHCVDHAISHGFERASVIGDRRLLASAYRYGMGDRSITLNGIDNAFKSDARLIHVMDGGRNMNTTKEVLAEERRMVALARAGRGKMLPLYKKAPKVALDGQQAQAVSHVLTTTDRVSIIRGAAGSGKTTLMKEAADHIAKAGKTVTVVAPTAEASRGVLKEEGFENAQTVAQLLVDKKMQGQLKDQVLWVDEAGLLGTRDMTALLEISHQQNARLVLGGDTRQHSSVVRGDALRILNTVGGIKSAEVSKIYRQKSESYRSVVQDLSAGNIKQAFEKLEQNGAIKEVDPMEPDAALVDDYVSILKEGKSALVISPTHQQGGAITKSIRTRLQQEGQLGKKEIKATRYTNLNLTQAQKADYRNLPQGQMVQFNQNLPGIRRGSIWTVGQSSDHSVYIQDEQNRQVMLPVENSGSYEVYKQGEIALAKGDLIRITRNGFDQDKKRLNNGQILQVESVKKSGDITLMNAASQNRYQIRQDFGHLTHAYCITSHASQGKTVDEVLLYQPSSTFEATDAKQLYVSVSRGRERVSIYTDDKQSLLEHAKRIGDRKSAIELLTNNDKVWQHGMQRIREEMYKREHRPVKEPVDIQKPMRVKKDKGYEPGI</sequence>
<proteinExistence type="predicted"/>
<dbReference type="InterPro" id="IPR050534">
    <property type="entry name" value="Coronavir_polyprotein_1ab"/>
</dbReference>
<keyword evidence="2" id="KW-0347">Helicase</keyword>
<dbReference type="SMART" id="SM00382">
    <property type="entry name" value="AAA"/>
    <property type="match status" value="1"/>
</dbReference>
<dbReference type="GO" id="GO:0016787">
    <property type="term" value="F:hydrolase activity"/>
    <property type="evidence" value="ECO:0007669"/>
    <property type="project" value="UniProtKB-KW"/>
</dbReference>
<accession>A0A916JFZ4</accession>
<evidence type="ECO:0000313" key="2">
    <source>
        <dbReference type="EMBL" id="CAG5011159.1"/>
    </source>
</evidence>
<dbReference type="Pfam" id="PF13538">
    <property type="entry name" value="UvrD_C_2"/>
    <property type="match status" value="1"/>
</dbReference>
<dbReference type="PANTHER" id="PTHR43788">
    <property type="entry name" value="DNA2/NAM7 HELICASE FAMILY MEMBER"/>
    <property type="match status" value="1"/>
</dbReference>
<protein>
    <submittedName>
        <fullName evidence="2">ATP-dependent RecD-like DNA helicase</fullName>
        <ecNumber evidence="2">3.6.4.12</ecNumber>
    </submittedName>
</protein>
<dbReference type="InterPro" id="IPR003593">
    <property type="entry name" value="AAA+_ATPase"/>
</dbReference>
<dbReference type="Pfam" id="PF13604">
    <property type="entry name" value="AAA_30"/>
    <property type="match status" value="1"/>
</dbReference>
<dbReference type="AlphaFoldDB" id="A0A916JFZ4"/>
<dbReference type="Gene3D" id="3.40.50.300">
    <property type="entry name" value="P-loop containing nucleotide triphosphate hydrolases"/>
    <property type="match status" value="2"/>
</dbReference>
<keyword evidence="3" id="KW-1185">Reference proteome</keyword>
<reference evidence="2" key="1">
    <citation type="submission" date="2021-04" db="EMBL/GenBank/DDBJ databases">
        <authorList>
            <person name="Rodrigo-Torres L."/>
            <person name="Arahal R. D."/>
            <person name="Lucena T."/>
        </authorList>
    </citation>
    <scope>NUCLEOTIDE SEQUENCE</scope>
    <source>
        <strain evidence="2">CECT 9275</strain>
    </source>
</reference>
<dbReference type="EC" id="3.6.4.12" evidence="2"/>
<name>A0A916JFZ4_9BACT</name>
<evidence type="ECO:0000259" key="1">
    <source>
        <dbReference type="SMART" id="SM00382"/>
    </source>
</evidence>